<dbReference type="EMBL" id="JBEWLZ010000001">
    <property type="protein sequence ID" value="MET1488689.1"/>
    <property type="molecule type" value="Genomic_DNA"/>
</dbReference>
<dbReference type="Proteomes" id="UP001548590">
    <property type="component" value="Unassembled WGS sequence"/>
</dbReference>
<organism evidence="1 2">
    <name type="scientific">Uliginosibacterium paludis</name>
    <dbReference type="NCBI Taxonomy" id="1615952"/>
    <lineage>
        <taxon>Bacteria</taxon>
        <taxon>Pseudomonadati</taxon>
        <taxon>Pseudomonadota</taxon>
        <taxon>Betaproteobacteria</taxon>
        <taxon>Rhodocyclales</taxon>
        <taxon>Zoogloeaceae</taxon>
        <taxon>Uliginosibacterium</taxon>
    </lineage>
</organism>
<accession>A0ABV2CLB0</accession>
<dbReference type="InterPro" id="IPR007396">
    <property type="entry name" value="TR_PAI2-type"/>
</dbReference>
<evidence type="ECO:0000313" key="2">
    <source>
        <dbReference type="Proteomes" id="UP001548590"/>
    </source>
</evidence>
<dbReference type="InterPro" id="IPR012349">
    <property type="entry name" value="Split_barrel_FMN-bd"/>
</dbReference>
<dbReference type="Gene3D" id="2.30.110.10">
    <property type="entry name" value="Electron Transport, Fmn-binding Protein, Chain A"/>
    <property type="match status" value="1"/>
</dbReference>
<reference evidence="1 2" key="1">
    <citation type="submission" date="2024-07" db="EMBL/GenBank/DDBJ databases">
        <title>Uliginosibacterium paludis KCTC:42655.</title>
        <authorList>
            <person name="Kim M.K."/>
        </authorList>
    </citation>
    <scope>NUCLEOTIDE SEQUENCE [LARGE SCALE GENOMIC DNA]</scope>
    <source>
        <strain evidence="1 2">KCTC 42655</strain>
    </source>
</reference>
<sequence>MYLPRAFREDRLEILHELVRSHPLGLLISSGPQGLQASPLPFLLYPDEGEYGVQPG</sequence>
<dbReference type="Pfam" id="PF04299">
    <property type="entry name" value="FMN_bind_2"/>
    <property type="match status" value="1"/>
</dbReference>
<comment type="caution">
    <text evidence="1">The sequence shown here is derived from an EMBL/GenBank/DDBJ whole genome shotgun (WGS) entry which is preliminary data.</text>
</comment>
<keyword evidence="2" id="KW-1185">Reference proteome</keyword>
<evidence type="ECO:0000313" key="1">
    <source>
        <dbReference type="EMBL" id="MET1488689.1"/>
    </source>
</evidence>
<proteinExistence type="predicted"/>
<protein>
    <submittedName>
        <fullName evidence="1">FMN-binding negative transcriptional regulator</fullName>
    </submittedName>
</protein>
<name>A0ABV2CLB0_9RHOO</name>
<dbReference type="RefSeq" id="WP_345927026.1">
    <property type="nucleotide sequence ID" value="NZ_JBDIVF010000003.1"/>
</dbReference>
<gene>
    <name evidence="1" type="ORF">ABVT11_02535</name>
</gene>